<protein>
    <submittedName>
        <fullName evidence="2">Uncharacterized protein</fullName>
    </submittedName>
</protein>
<keyword evidence="1" id="KW-0472">Membrane</keyword>
<dbReference type="OrthoDB" id="2643649at2"/>
<organism evidence="2 3">
    <name type="scientific">Paenibacillus durus</name>
    <name type="common">Paenibacillus azotofixans</name>
    <dbReference type="NCBI Taxonomy" id="44251"/>
    <lineage>
        <taxon>Bacteria</taxon>
        <taxon>Bacillati</taxon>
        <taxon>Bacillota</taxon>
        <taxon>Bacilli</taxon>
        <taxon>Bacillales</taxon>
        <taxon>Paenibacillaceae</taxon>
        <taxon>Paenibacillus</taxon>
    </lineage>
</organism>
<dbReference type="AlphaFoldDB" id="A0A089HUK6"/>
<dbReference type="EMBL" id="CP009288">
    <property type="protein sequence ID" value="AIQ14395.1"/>
    <property type="molecule type" value="Genomic_DNA"/>
</dbReference>
<dbReference type="RefSeq" id="WP_042208170.1">
    <property type="nucleotide sequence ID" value="NZ_CP009288.1"/>
</dbReference>
<evidence type="ECO:0000313" key="3">
    <source>
        <dbReference type="Proteomes" id="UP000029409"/>
    </source>
</evidence>
<sequence length="66" mass="7640">MKKIEWLIAILFIGMGLMCMTIPALSYQSDALMHFGGYIKTFLICAVLLIAFIFLLASWIRQRKKR</sequence>
<keyword evidence="1" id="KW-0812">Transmembrane</keyword>
<dbReference type="eggNOG" id="ENOG50306EC">
    <property type="taxonomic scope" value="Bacteria"/>
</dbReference>
<keyword evidence="3" id="KW-1185">Reference proteome</keyword>
<gene>
    <name evidence="2" type="ORF">PDUR_22695</name>
</gene>
<evidence type="ECO:0000313" key="2">
    <source>
        <dbReference type="EMBL" id="AIQ14395.1"/>
    </source>
</evidence>
<feature type="transmembrane region" description="Helical" evidence="1">
    <location>
        <begin position="38"/>
        <end position="60"/>
    </location>
</feature>
<evidence type="ECO:0000256" key="1">
    <source>
        <dbReference type="SAM" id="Phobius"/>
    </source>
</evidence>
<keyword evidence="1" id="KW-1133">Transmembrane helix</keyword>
<feature type="transmembrane region" description="Helical" evidence="1">
    <location>
        <begin position="7"/>
        <end position="26"/>
    </location>
</feature>
<reference evidence="2 3" key="1">
    <citation type="submission" date="2014-08" db="EMBL/GenBank/DDBJ databases">
        <title>Comparative genomics of the Paenibacillus odorifer group.</title>
        <authorList>
            <person name="den Bakker H.C."/>
            <person name="Tsai Y.-C."/>
            <person name="Martin N."/>
            <person name="Korlach J."/>
            <person name="Wiedmann M."/>
        </authorList>
    </citation>
    <scope>NUCLEOTIDE SEQUENCE [LARGE SCALE GENOMIC DNA]</scope>
    <source>
        <strain evidence="2 3">DSM 1735</strain>
    </source>
</reference>
<dbReference type="KEGG" id="pdu:PDUR_22695"/>
<dbReference type="STRING" id="44251.PDUR_22695"/>
<dbReference type="Proteomes" id="UP000029409">
    <property type="component" value="Chromosome"/>
</dbReference>
<accession>A0A089HUK6</accession>
<name>A0A089HUK6_PAEDU</name>
<proteinExistence type="predicted"/>